<feature type="compositionally biased region" description="Low complexity" evidence="7">
    <location>
        <begin position="33"/>
        <end position="65"/>
    </location>
</feature>
<keyword evidence="4" id="KW-0249">Electron transport</keyword>
<protein>
    <submittedName>
        <fullName evidence="10">Cytochrome C</fullName>
    </submittedName>
</protein>
<feature type="domain" description="Cytochrome c" evidence="9">
    <location>
        <begin position="69"/>
        <end position="153"/>
    </location>
</feature>
<keyword evidence="3 6" id="KW-0479">Metal-binding</keyword>
<accession>A0A1B4XEB7</accession>
<dbReference type="AlphaFoldDB" id="A0A1B4XEB7"/>
<dbReference type="EMBL" id="AP014879">
    <property type="protein sequence ID" value="BAV33150.1"/>
    <property type="molecule type" value="Genomic_DNA"/>
</dbReference>
<dbReference type="InterPro" id="IPR036909">
    <property type="entry name" value="Cyt_c-like_dom_sf"/>
</dbReference>
<feature type="compositionally biased region" description="Pro residues" evidence="7">
    <location>
        <begin position="23"/>
        <end position="32"/>
    </location>
</feature>
<dbReference type="Pfam" id="PF13442">
    <property type="entry name" value="Cytochrome_CBB3"/>
    <property type="match status" value="1"/>
</dbReference>
<evidence type="ECO:0000256" key="5">
    <source>
        <dbReference type="ARBA" id="ARBA00023004"/>
    </source>
</evidence>
<evidence type="ECO:0000259" key="9">
    <source>
        <dbReference type="PROSITE" id="PS51007"/>
    </source>
</evidence>
<keyword evidence="5 6" id="KW-0408">Iron</keyword>
<gene>
    <name evidence="10" type="ORF">SCL_0830</name>
</gene>
<evidence type="ECO:0000256" key="1">
    <source>
        <dbReference type="ARBA" id="ARBA00022448"/>
    </source>
</evidence>
<evidence type="ECO:0000256" key="7">
    <source>
        <dbReference type="SAM" id="MobiDB-lite"/>
    </source>
</evidence>
<dbReference type="SUPFAM" id="SSF46626">
    <property type="entry name" value="Cytochrome c"/>
    <property type="match status" value="1"/>
</dbReference>
<evidence type="ECO:0000256" key="3">
    <source>
        <dbReference type="ARBA" id="ARBA00022723"/>
    </source>
</evidence>
<evidence type="ECO:0000256" key="4">
    <source>
        <dbReference type="ARBA" id="ARBA00022982"/>
    </source>
</evidence>
<dbReference type="PANTHER" id="PTHR40942">
    <property type="match status" value="1"/>
</dbReference>
<dbReference type="InterPro" id="IPR002323">
    <property type="entry name" value="Cyt_CIE"/>
</dbReference>
<dbReference type="KEGG" id="slim:SCL_0830"/>
<dbReference type="PRINTS" id="PR00607">
    <property type="entry name" value="CYTCHROMECIE"/>
</dbReference>
<keyword evidence="11" id="KW-1185">Reference proteome</keyword>
<feature type="signal peptide" evidence="8">
    <location>
        <begin position="1"/>
        <end position="19"/>
    </location>
</feature>
<sequence length="154" mass="15306">MMKPMLLSLLILPFLVACGKQQPPAPAVPPAPQTVTPTPAPEAAAPTPAPAPQAAAPAAAPAAPAAGGGNLAKGEATYKQTCFACHAAGVAGAPKLGDKAAWAPRIAQGMDTLHMHSLKGFQGKAGMMPAKGGNTTLSDADVMAAVDYMVSQSK</sequence>
<dbReference type="PANTHER" id="PTHR40942:SF4">
    <property type="entry name" value="CYTOCHROME C5"/>
    <property type="match status" value="1"/>
</dbReference>
<evidence type="ECO:0000313" key="11">
    <source>
        <dbReference type="Proteomes" id="UP000243180"/>
    </source>
</evidence>
<evidence type="ECO:0000256" key="6">
    <source>
        <dbReference type="PROSITE-ProRule" id="PRU00433"/>
    </source>
</evidence>
<dbReference type="InterPro" id="IPR009056">
    <property type="entry name" value="Cyt_c-like_dom"/>
</dbReference>
<name>A0A1B4XEB7_9GAMM</name>
<dbReference type="InParanoid" id="A0A1B4XEB7"/>
<organism evidence="10 11">
    <name type="scientific">Sulfuricaulis limicola</name>
    <dbReference type="NCBI Taxonomy" id="1620215"/>
    <lineage>
        <taxon>Bacteria</taxon>
        <taxon>Pseudomonadati</taxon>
        <taxon>Pseudomonadota</taxon>
        <taxon>Gammaproteobacteria</taxon>
        <taxon>Acidiferrobacterales</taxon>
        <taxon>Acidiferrobacteraceae</taxon>
        <taxon>Sulfuricaulis</taxon>
    </lineage>
</organism>
<evidence type="ECO:0000313" key="10">
    <source>
        <dbReference type="EMBL" id="BAV33150.1"/>
    </source>
</evidence>
<dbReference type="GO" id="GO:0020037">
    <property type="term" value="F:heme binding"/>
    <property type="evidence" value="ECO:0007669"/>
    <property type="project" value="InterPro"/>
</dbReference>
<keyword evidence="8" id="KW-0732">Signal</keyword>
<dbReference type="GO" id="GO:0009055">
    <property type="term" value="F:electron transfer activity"/>
    <property type="evidence" value="ECO:0007669"/>
    <property type="project" value="InterPro"/>
</dbReference>
<dbReference type="Gene3D" id="1.10.760.10">
    <property type="entry name" value="Cytochrome c-like domain"/>
    <property type="match status" value="1"/>
</dbReference>
<feature type="region of interest" description="Disordered" evidence="7">
    <location>
        <begin position="22"/>
        <end position="70"/>
    </location>
</feature>
<dbReference type="GO" id="GO:0005506">
    <property type="term" value="F:iron ion binding"/>
    <property type="evidence" value="ECO:0007669"/>
    <property type="project" value="InterPro"/>
</dbReference>
<evidence type="ECO:0000256" key="2">
    <source>
        <dbReference type="ARBA" id="ARBA00022617"/>
    </source>
</evidence>
<evidence type="ECO:0000256" key="8">
    <source>
        <dbReference type="SAM" id="SignalP"/>
    </source>
</evidence>
<dbReference type="PROSITE" id="PS51257">
    <property type="entry name" value="PROKAR_LIPOPROTEIN"/>
    <property type="match status" value="1"/>
</dbReference>
<reference evidence="10 11" key="1">
    <citation type="submission" date="2015-05" db="EMBL/GenBank/DDBJ databases">
        <title>Complete genome sequence of a sulfur-oxidizing gammaproteobacterium strain HA5.</title>
        <authorList>
            <person name="Miura A."/>
            <person name="Kojima H."/>
            <person name="Fukui M."/>
        </authorList>
    </citation>
    <scope>NUCLEOTIDE SEQUENCE [LARGE SCALE GENOMIC DNA]</scope>
    <source>
        <strain evidence="10 11">HA5</strain>
    </source>
</reference>
<dbReference type="Proteomes" id="UP000243180">
    <property type="component" value="Chromosome"/>
</dbReference>
<proteinExistence type="predicted"/>
<keyword evidence="1" id="KW-0813">Transport</keyword>
<dbReference type="PROSITE" id="PS51007">
    <property type="entry name" value="CYTC"/>
    <property type="match status" value="1"/>
</dbReference>
<keyword evidence="2 6" id="KW-0349">Heme</keyword>
<feature type="chain" id="PRO_5008572330" evidence="8">
    <location>
        <begin position="20"/>
        <end position="154"/>
    </location>
</feature>